<gene>
    <name evidence="2" type="ORF">EXU30_07980</name>
</gene>
<name>A0A411PGG3_9GAMM</name>
<proteinExistence type="predicted"/>
<reference evidence="2 3" key="1">
    <citation type="submission" date="2019-02" db="EMBL/GenBank/DDBJ databases">
        <title>Shewanella sp. D4-2 isolated from Dokdo Island.</title>
        <authorList>
            <person name="Baek K."/>
        </authorList>
    </citation>
    <scope>NUCLEOTIDE SEQUENCE [LARGE SCALE GENOMIC DNA]</scope>
    <source>
        <strain evidence="2 3">D4-2</strain>
    </source>
</reference>
<evidence type="ECO:0000313" key="3">
    <source>
        <dbReference type="Proteomes" id="UP000291106"/>
    </source>
</evidence>
<evidence type="ECO:0000313" key="2">
    <source>
        <dbReference type="EMBL" id="QBF82635.1"/>
    </source>
</evidence>
<dbReference type="KEGG" id="smai:EXU30_07980"/>
<accession>A0A411PGG3</accession>
<keyword evidence="1" id="KW-1133">Transmembrane helix</keyword>
<dbReference type="EMBL" id="CP036200">
    <property type="protein sequence ID" value="QBF82635.1"/>
    <property type="molecule type" value="Genomic_DNA"/>
</dbReference>
<dbReference type="RefSeq" id="WP_130598959.1">
    <property type="nucleotide sequence ID" value="NZ_CP036200.1"/>
</dbReference>
<evidence type="ECO:0000256" key="1">
    <source>
        <dbReference type="SAM" id="Phobius"/>
    </source>
</evidence>
<dbReference type="AlphaFoldDB" id="A0A411PGG3"/>
<keyword evidence="3" id="KW-1185">Reference proteome</keyword>
<keyword evidence="1" id="KW-0472">Membrane</keyword>
<organism evidence="2 3">
    <name type="scientific">Shewanella maritima</name>
    <dbReference type="NCBI Taxonomy" id="2520507"/>
    <lineage>
        <taxon>Bacteria</taxon>
        <taxon>Pseudomonadati</taxon>
        <taxon>Pseudomonadota</taxon>
        <taxon>Gammaproteobacteria</taxon>
        <taxon>Alteromonadales</taxon>
        <taxon>Shewanellaceae</taxon>
        <taxon>Shewanella</taxon>
    </lineage>
</organism>
<protein>
    <recommendedName>
        <fullName evidence="4">GlyGly-CTERM sorting domain-containing protein</fullName>
    </recommendedName>
</protein>
<sequence length="89" mass="9436">MNSLTDNATYLGDIMIGGATIEPFETCTYEVESVNGYEGVLVLDDEQVISINKGKGDIHIEETGSGSLGFLSLLGLLGLSLALRNSLIK</sequence>
<evidence type="ECO:0008006" key="4">
    <source>
        <dbReference type="Google" id="ProtNLM"/>
    </source>
</evidence>
<dbReference type="Proteomes" id="UP000291106">
    <property type="component" value="Chromosome"/>
</dbReference>
<dbReference type="OrthoDB" id="6266568at2"/>
<keyword evidence="1" id="KW-0812">Transmembrane</keyword>
<feature type="transmembrane region" description="Helical" evidence="1">
    <location>
        <begin position="65"/>
        <end position="83"/>
    </location>
</feature>